<evidence type="ECO:0000313" key="4">
    <source>
        <dbReference type="Proteomes" id="UP000436483"/>
    </source>
</evidence>
<name>A0A7X3MVG0_9HYPH</name>
<keyword evidence="2" id="KW-0732">Signal</keyword>
<dbReference type="SUPFAM" id="SSF102198">
    <property type="entry name" value="Putative cyclase"/>
    <property type="match status" value="1"/>
</dbReference>
<dbReference type="Gene3D" id="3.50.30.50">
    <property type="entry name" value="Putative cyclase"/>
    <property type="match status" value="1"/>
</dbReference>
<sequence>MVSKRLPAVILITASLLPSSVSAQQPPQNQGLWSVYEQATKGAKHIDLTHAFAPVQPVWPGFGQAEFKATTAGADIPDYVKRGEEYTYAKHGFVATSYVLTTDQYGTQLDPPAHWDEYGATISDLPPTFAVRPLVVIPIQEKVKADPGYHMQVQDVLDWETRHGRIPEGAVVMVRSDWYKRWNNPKHFNDKPFPGVSLDALKFLHLERKILFHGHEPLDTDTTPTLEGEAWLMHNHFTQAEGVANLDQVPEAGALISIGFAKPLGGTGGYARFVAIAPADWPYGVTVADASGAPLPKQSAPLRRDEHGAMRPTPGAK</sequence>
<dbReference type="InterPro" id="IPR007325">
    <property type="entry name" value="KFase/CYL"/>
</dbReference>
<dbReference type="AlphaFoldDB" id="A0A7X3MVG0"/>
<keyword evidence="4" id="KW-1185">Reference proteome</keyword>
<dbReference type="PANTHER" id="PTHR31118:SF12">
    <property type="entry name" value="CYCLASE-LIKE PROTEIN 2"/>
    <property type="match status" value="1"/>
</dbReference>
<dbReference type="GO" id="GO:0019441">
    <property type="term" value="P:L-tryptophan catabolic process to kynurenine"/>
    <property type="evidence" value="ECO:0007669"/>
    <property type="project" value="InterPro"/>
</dbReference>
<dbReference type="PANTHER" id="PTHR31118">
    <property type="entry name" value="CYCLASE-LIKE PROTEIN 2"/>
    <property type="match status" value="1"/>
</dbReference>
<accession>A0A7X3MVG0</accession>
<feature type="region of interest" description="Disordered" evidence="1">
    <location>
        <begin position="294"/>
        <end position="317"/>
    </location>
</feature>
<comment type="caution">
    <text evidence="3">The sequence shown here is derived from an EMBL/GenBank/DDBJ whole genome shotgun (WGS) entry which is preliminary data.</text>
</comment>
<evidence type="ECO:0000256" key="1">
    <source>
        <dbReference type="SAM" id="MobiDB-lite"/>
    </source>
</evidence>
<dbReference type="InterPro" id="IPR037175">
    <property type="entry name" value="KFase_sf"/>
</dbReference>
<feature type="chain" id="PRO_5031172248" evidence="2">
    <location>
        <begin position="24"/>
        <end position="317"/>
    </location>
</feature>
<dbReference type="RefSeq" id="WP_160886959.1">
    <property type="nucleotide sequence ID" value="NZ_WURB01000020.1"/>
</dbReference>
<dbReference type="Pfam" id="PF04199">
    <property type="entry name" value="Cyclase"/>
    <property type="match status" value="1"/>
</dbReference>
<gene>
    <name evidence="3" type="ORF">GR328_20035</name>
</gene>
<dbReference type="GO" id="GO:0004061">
    <property type="term" value="F:arylformamidase activity"/>
    <property type="evidence" value="ECO:0007669"/>
    <property type="project" value="InterPro"/>
</dbReference>
<evidence type="ECO:0000313" key="3">
    <source>
        <dbReference type="EMBL" id="MXQ13705.1"/>
    </source>
</evidence>
<evidence type="ECO:0000256" key="2">
    <source>
        <dbReference type="SAM" id="SignalP"/>
    </source>
</evidence>
<proteinExistence type="predicted"/>
<dbReference type="EMBL" id="WURB01000020">
    <property type="protein sequence ID" value="MXQ13705.1"/>
    <property type="molecule type" value="Genomic_DNA"/>
</dbReference>
<reference evidence="3 4" key="2">
    <citation type="submission" date="2020-01" db="EMBL/GenBank/DDBJ databases">
        <title>Microvirga sp. nov., an arsenate reduction bacterium isolated from Tibet hotspring sediments.</title>
        <authorList>
            <person name="Xian W.-D."/>
            <person name="Li W.-J."/>
        </authorList>
    </citation>
    <scope>NUCLEOTIDE SEQUENCE [LARGE SCALE GENOMIC DNA]</scope>
    <source>
        <strain evidence="3 4">KCTC 23863</strain>
    </source>
</reference>
<feature type="signal peptide" evidence="2">
    <location>
        <begin position="1"/>
        <end position="23"/>
    </location>
</feature>
<organism evidence="3 4">
    <name type="scientific">Microvirga makkahensis</name>
    <dbReference type="NCBI Taxonomy" id="1128670"/>
    <lineage>
        <taxon>Bacteria</taxon>
        <taxon>Pseudomonadati</taxon>
        <taxon>Pseudomonadota</taxon>
        <taxon>Alphaproteobacteria</taxon>
        <taxon>Hyphomicrobiales</taxon>
        <taxon>Methylobacteriaceae</taxon>
        <taxon>Microvirga</taxon>
    </lineage>
</organism>
<dbReference type="Proteomes" id="UP000436483">
    <property type="component" value="Unassembled WGS sequence"/>
</dbReference>
<dbReference type="OrthoDB" id="9777007at2"/>
<protein>
    <submittedName>
        <fullName evidence="3">Cyclase family protein</fullName>
    </submittedName>
</protein>
<reference evidence="3 4" key="1">
    <citation type="submission" date="2019-12" db="EMBL/GenBank/DDBJ databases">
        <authorList>
            <person name="Yuan C.-G."/>
        </authorList>
    </citation>
    <scope>NUCLEOTIDE SEQUENCE [LARGE SCALE GENOMIC DNA]</scope>
    <source>
        <strain evidence="3 4">KCTC 23863</strain>
    </source>
</reference>